<accession>Q7R7V3</accession>
<keyword evidence="2" id="KW-1185">Reference proteome</keyword>
<name>Q7R7V3_PLAYO</name>
<sequence length="24" mass="2862">THLGGTYFENHLVIKYMDIVHIFN</sequence>
<evidence type="ECO:0000313" key="2">
    <source>
        <dbReference type="Proteomes" id="UP000008553"/>
    </source>
</evidence>
<dbReference type="PaxDb" id="73239-Q7R7V3"/>
<dbReference type="InParanoid" id="Q7R7V3"/>
<dbReference type="AlphaFoldDB" id="Q7R7V3"/>
<feature type="non-terminal residue" evidence="1">
    <location>
        <position position="1"/>
    </location>
</feature>
<protein>
    <submittedName>
        <fullName evidence="1">Uncharacterized protein</fullName>
    </submittedName>
</protein>
<proteinExistence type="predicted"/>
<reference evidence="1 2" key="1">
    <citation type="journal article" date="2002" name="Nature">
        <title>Genome sequence and comparative analysis of the model rodent malaria parasite Plasmodium yoelii yoelii.</title>
        <authorList>
            <person name="Carlton J.M."/>
            <person name="Angiuoli S.V."/>
            <person name="Suh B.B."/>
            <person name="Kooij T.W."/>
            <person name="Pertea M."/>
            <person name="Silva J.C."/>
            <person name="Ermolaeva M.D."/>
            <person name="Allen J.E."/>
            <person name="Selengut J.D."/>
            <person name="Koo H.L."/>
            <person name="Peterson J.D."/>
            <person name="Pop M."/>
            <person name="Kosack D.S."/>
            <person name="Shumway M.F."/>
            <person name="Bidwell S.L."/>
            <person name="Shallom S.J."/>
            <person name="van Aken S.E."/>
            <person name="Riedmuller S.B."/>
            <person name="Feldblyum T.V."/>
            <person name="Cho J.K."/>
            <person name="Quackenbush J."/>
            <person name="Sedegah M."/>
            <person name="Shoaibi A."/>
            <person name="Cummings L.M."/>
            <person name="Florens L."/>
            <person name="Yates J.R."/>
            <person name="Raine J.D."/>
            <person name="Sinden R.E."/>
            <person name="Harris M.A."/>
            <person name="Cunningham D.A."/>
            <person name="Preiser P.R."/>
            <person name="Bergman L.W."/>
            <person name="Vaidya A.B."/>
            <person name="van Lin L.H."/>
            <person name="Janse C.J."/>
            <person name="Waters A.P."/>
            <person name="Smith H.O."/>
            <person name="White O.R."/>
            <person name="Salzberg S.L."/>
            <person name="Venter J.C."/>
            <person name="Fraser C.M."/>
            <person name="Hoffman S.L."/>
            <person name="Gardner M.J."/>
            <person name="Carucci D.J."/>
        </authorList>
    </citation>
    <scope>NUCLEOTIDE SEQUENCE [LARGE SCALE GENOMIC DNA]</scope>
    <source>
        <strain evidence="1 2">17XNL</strain>
    </source>
</reference>
<organism evidence="1 2">
    <name type="scientific">Plasmodium yoelii yoelii</name>
    <dbReference type="NCBI Taxonomy" id="73239"/>
    <lineage>
        <taxon>Eukaryota</taxon>
        <taxon>Sar</taxon>
        <taxon>Alveolata</taxon>
        <taxon>Apicomplexa</taxon>
        <taxon>Aconoidasida</taxon>
        <taxon>Haemosporida</taxon>
        <taxon>Plasmodiidae</taxon>
        <taxon>Plasmodium</taxon>
        <taxon>Plasmodium (Vinckeia)</taxon>
    </lineage>
</organism>
<comment type="caution">
    <text evidence="1">The sequence shown here is derived from an EMBL/GenBank/DDBJ whole genome shotgun (WGS) entry which is preliminary data.</text>
</comment>
<dbReference type="Proteomes" id="UP000008553">
    <property type="component" value="Unassembled WGS sequence"/>
</dbReference>
<evidence type="ECO:0000313" key="1">
    <source>
        <dbReference type="EMBL" id="EAA19938.1"/>
    </source>
</evidence>
<dbReference type="EMBL" id="AABL01002755">
    <property type="protein sequence ID" value="EAA19938.1"/>
    <property type="molecule type" value="Genomic_DNA"/>
</dbReference>
<gene>
    <name evidence="1" type="ORF">PY07475</name>
</gene>